<proteinExistence type="predicted"/>
<keyword evidence="2" id="KW-0732">Signal</keyword>
<accession>A0ABZ3B4S2</accession>
<reference evidence="3 4" key="1">
    <citation type="submission" date="2024-04" db="EMBL/GenBank/DDBJ databases">
        <title>Kosakonia calanthae sp. nov., a halophilic bacterium isolated from leaves of Calanthe tiplacata.</title>
        <authorList>
            <person name="Wu P."/>
        </authorList>
    </citation>
    <scope>NUCLEOTIDE SEQUENCE [LARGE SCALE GENOMIC DNA]</scope>
    <source>
        <strain evidence="3 4">BYX6</strain>
    </source>
</reference>
<feature type="compositionally biased region" description="Low complexity" evidence="1">
    <location>
        <begin position="19"/>
        <end position="31"/>
    </location>
</feature>
<gene>
    <name evidence="3" type="ORF">AAEY27_00160</name>
</gene>
<keyword evidence="4" id="KW-1185">Reference proteome</keyword>
<feature type="signal peptide" evidence="2">
    <location>
        <begin position="1"/>
        <end position="21"/>
    </location>
</feature>
<organism evidence="3 4">
    <name type="scientific">Kosakonia calanthes</name>
    <dbReference type="NCBI Taxonomy" id="3139408"/>
    <lineage>
        <taxon>Bacteria</taxon>
        <taxon>Pseudomonadati</taxon>
        <taxon>Pseudomonadota</taxon>
        <taxon>Gammaproteobacteria</taxon>
        <taxon>Enterobacterales</taxon>
        <taxon>Enterobacteriaceae</taxon>
        <taxon>Kosakonia</taxon>
    </lineage>
</organism>
<feature type="compositionally biased region" description="Basic and acidic residues" evidence="1">
    <location>
        <begin position="35"/>
        <end position="52"/>
    </location>
</feature>
<evidence type="ECO:0000256" key="2">
    <source>
        <dbReference type="SAM" id="SignalP"/>
    </source>
</evidence>
<evidence type="ECO:0000313" key="3">
    <source>
        <dbReference type="EMBL" id="WZV98351.1"/>
    </source>
</evidence>
<dbReference type="RefSeq" id="WP_342322959.1">
    <property type="nucleotide sequence ID" value="NZ_CP151800.1"/>
</dbReference>
<dbReference type="Proteomes" id="UP001466893">
    <property type="component" value="Chromosome"/>
</dbReference>
<sequence>MALPWLIGGALLGLGALLASSSDDDNSANGNGDDEERRRRERAEQARAARNKSEQRLAVQSAFREQGQASAEEFAVALQEWIEVHYRSAKPFAAVLSNDGEILKREVSVPFVIDYALGLLDSKTRKSLTDFEGFYDAQLIPCPEIYDADELITDCDDTLKEMRSYLRRLEKLRAQLQGE</sequence>
<feature type="region of interest" description="Disordered" evidence="1">
    <location>
        <begin position="19"/>
        <end position="52"/>
    </location>
</feature>
<feature type="chain" id="PRO_5046882476" evidence="2">
    <location>
        <begin position="22"/>
        <end position="179"/>
    </location>
</feature>
<evidence type="ECO:0000313" key="4">
    <source>
        <dbReference type="Proteomes" id="UP001466893"/>
    </source>
</evidence>
<name>A0ABZ3B4S2_9ENTR</name>
<dbReference type="EMBL" id="CP151800">
    <property type="protein sequence ID" value="WZV98351.1"/>
    <property type="molecule type" value="Genomic_DNA"/>
</dbReference>
<protein>
    <submittedName>
        <fullName evidence="3">Uncharacterized protein</fullName>
    </submittedName>
</protein>
<evidence type="ECO:0000256" key="1">
    <source>
        <dbReference type="SAM" id="MobiDB-lite"/>
    </source>
</evidence>